<dbReference type="RefSeq" id="WP_070052524.1">
    <property type="nucleotide sequence ID" value="NZ_FVZF01000001.1"/>
</dbReference>
<protein>
    <submittedName>
        <fullName evidence="4">Excinuclease ABC subunit C</fullName>
    </submittedName>
</protein>
<evidence type="ECO:0000313" key="6">
    <source>
        <dbReference type="Proteomes" id="UP000232533"/>
    </source>
</evidence>
<dbReference type="Pfam" id="PF01541">
    <property type="entry name" value="GIY-YIG"/>
    <property type="match status" value="1"/>
</dbReference>
<sequence length="92" mass="10918">MFFYTYVLLSLKDKRMYTGYTSDLDLRIIQHNKGNVVSTKDRRPLKLIYYEACLSQSSALKREKYLKTTYGKRYLKNRINFEEIITQGKGSC</sequence>
<proteinExistence type="inferred from homology"/>
<organism evidence="4 6">
    <name type="scientific">Salegentibacter salarius</name>
    <dbReference type="NCBI Taxonomy" id="435906"/>
    <lineage>
        <taxon>Bacteria</taxon>
        <taxon>Pseudomonadati</taxon>
        <taxon>Bacteroidota</taxon>
        <taxon>Flavobacteriia</taxon>
        <taxon>Flavobacteriales</taxon>
        <taxon>Flavobacteriaceae</taxon>
        <taxon>Salegentibacter</taxon>
    </lineage>
</organism>
<accession>A0A2N0U572</accession>
<name>A0A2N0U572_9FLAO</name>
<dbReference type="Proteomes" id="UP000176009">
    <property type="component" value="Unassembled WGS sequence"/>
</dbReference>
<dbReference type="Gene3D" id="3.40.1440.10">
    <property type="entry name" value="GIY-YIG endonuclease"/>
    <property type="match status" value="1"/>
</dbReference>
<comment type="similarity">
    <text evidence="1">Belongs to the UPF0213 family.</text>
</comment>
<dbReference type="AlphaFoldDB" id="A0A2N0U572"/>
<evidence type="ECO:0000313" key="5">
    <source>
        <dbReference type="Proteomes" id="UP000176009"/>
    </source>
</evidence>
<reference evidence="3 5" key="2">
    <citation type="submission" date="2016-09" db="EMBL/GenBank/DDBJ databases">
        <title>Genome Sequence of Salegentibacter salarius,Isolated from a Marine Solar Saltern of the Yellow Sea in South Korea.</title>
        <authorList>
            <person name="Zheng Q."/>
            <person name="Liu Y."/>
        </authorList>
    </citation>
    <scope>NUCLEOTIDE SEQUENCE [LARGE SCALE GENOMIC DNA]</scope>
    <source>
        <strain evidence="3 5">KCTC 12974</strain>
    </source>
</reference>
<dbReference type="PANTHER" id="PTHR34477:SF1">
    <property type="entry name" value="UPF0213 PROTEIN YHBQ"/>
    <property type="match status" value="1"/>
</dbReference>
<dbReference type="Proteomes" id="UP000232533">
    <property type="component" value="Unassembled WGS sequence"/>
</dbReference>
<evidence type="ECO:0000259" key="2">
    <source>
        <dbReference type="PROSITE" id="PS50164"/>
    </source>
</evidence>
<dbReference type="EMBL" id="MJBR01000001">
    <property type="protein sequence ID" value="OEY73962.1"/>
    <property type="molecule type" value="Genomic_DNA"/>
</dbReference>
<evidence type="ECO:0000313" key="4">
    <source>
        <dbReference type="EMBL" id="PKD22162.1"/>
    </source>
</evidence>
<evidence type="ECO:0000256" key="1">
    <source>
        <dbReference type="ARBA" id="ARBA00007435"/>
    </source>
</evidence>
<dbReference type="InterPro" id="IPR050190">
    <property type="entry name" value="UPF0213_domain"/>
</dbReference>
<dbReference type="InterPro" id="IPR000305">
    <property type="entry name" value="GIY-YIG_endonuc"/>
</dbReference>
<gene>
    <name evidence="4" type="ORF">APR40_00615</name>
    <name evidence="3" type="ORF">BHS39_00615</name>
</gene>
<dbReference type="OrthoDB" id="1495241at2"/>
<dbReference type="EMBL" id="LKTR01000001">
    <property type="protein sequence ID" value="PKD22162.1"/>
    <property type="molecule type" value="Genomic_DNA"/>
</dbReference>
<evidence type="ECO:0000313" key="3">
    <source>
        <dbReference type="EMBL" id="OEY73962.1"/>
    </source>
</evidence>
<dbReference type="CDD" id="cd10449">
    <property type="entry name" value="GIY-YIG_SLX1_like"/>
    <property type="match status" value="1"/>
</dbReference>
<feature type="domain" description="GIY-YIG" evidence="2">
    <location>
        <begin position="1"/>
        <end position="76"/>
    </location>
</feature>
<dbReference type="SUPFAM" id="SSF82771">
    <property type="entry name" value="GIY-YIG endonuclease"/>
    <property type="match status" value="1"/>
</dbReference>
<reference evidence="4 6" key="1">
    <citation type="submission" date="2015-10" db="EMBL/GenBank/DDBJ databases">
        <title>Draft genome sequence of Salegentibacter salinarum KCTC 12975.</title>
        <authorList>
            <person name="Lin W."/>
            <person name="Zheng Q."/>
        </authorList>
    </citation>
    <scope>NUCLEOTIDE SEQUENCE [LARGE SCALE GENOMIC DNA]</scope>
    <source>
        <strain evidence="4 6">KCTC 12974</strain>
    </source>
</reference>
<dbReference type="PROSITE" id="PS50164">
    <property type="entry name" value="GIY_YIG"/>
    <property type="match status" value="1"/>
</dbReference>
<comment type="caution">
    <text evidence="4">The sequence shown here is derived from an EMBL/GenBank/DDBJ whole genome shotgun (WGS) entry which is preliminary data.</text>
</comment>
<dbReference type="PANTHER" id="PTHR34477">
    <property type="entry name" value="UPF0213 PROTEIN YHBQ"/>
    <property type="match status" value="1"/>
</dbReference>
<dbReference type="InterPro" id="IPR035901">
    <property type="entry name" value="GIY-YIG_endonuc_sf"/>
</dbReference>
<keyword evidence="5" id="KW-1185">Reference proteome</keyword>